<evidence type="ECO:0008006" key="4">
    <source>
        <dbReference type="Google" id="ProtNLM"/>
    </source>
</evidence>
<comment type="caution">
    <text evidence="2">The sequence shown here is derived from an EMBL/GenBank/DDBJ whole genome shotgun (WGS) entry which is preliminary data.</text>
</comment>
<dbReference type="CDD" id="cd22884">
    <property type="entry name" value="TOM22"/>
    <property type="match status" value="1"/>
</dbReference>
<organism evidence="2 3">
    <name type="scientific">Cyanidium caldarium</name>
    <name type="common">Red alga</name>
    <dbReference type="NCBI Taxonomy" id="2771"/>
    <lineage>
        <taxon>Eukaryota</taxon>
        <taxon>Rhodophyta</taxon>
        <taxon>Bangiophyceae</taxon>
        <taxon>Cyanidiales</taxon>
        <taxon>Cyanidiaceae</taxon>
        <taxon>Cyanidium</taxon>
    </lineage>
</organism>
<evidence type="ECO:0000256" key="1">
    <source>
        <dbReference type="SAM" id="Phobius"/>
    </source>
</evidence>
<sequence length="109" mass="11665">MARLFEVPEDSLAAKRRQETPLARARERFEDWKESVTETPLYQRVSGAAQRGYGWARKAFGLGSWVAWVGATSALVLVVPLVYEIDKELDAGGAGASGAGTVARPAGAS</sequence>
<keyword evidence="1" id="KW-0812">Transmembrane</keyword>
<dbReference type="Proteomes" id="UP001301350">
    <property type="component" value="Unassembled WGS sequence"/>
</dbReference>
<name>A0AAV9IZV0_CYACA</name>
<dbReference type="EMBL" id="JANCYW010000013">
    <property type="protein sequence ID" value="KAK4537604.1"/>
    <property type="molecule type" value="Genomic_DNA"/>
</dbReference>
<feature type="transmembrane region" description="Helical" evidence="1">
    <location>
        <begin position="65"/>
        <end position="83"/>
    </location>
</feature>
<keyword evidence="1" id="KW-0472">Membrane</keyword>
<reference evidence="2 3" key="1">
    <citation type="submission" date="2022-07" db="EMBL/GenBank/DDBJ databases">
        <title>Genome-wide signatures of adaptation to extreme environments.</title>
        <authorList>
            <person name="Cho C.H."/>
            <person name="Yoon H.S."/>
        </authorList>
    </citation>
    <scope>NUCLEOTIDE SEQUENCE [LARGE SCALE GENOMIC DNA]</scope>
    <source>
        <strain evidence="2 3">DBV 063 E5</strain>
    </source>
</reference>
<gene>
    <name evidence="2" type="ORF">CDCA_CDCA13G3629</name>
</gene>
<accession>A0AAV9IZV0</accession>
<proteinExistence type="predicted"/>
<keyword evidence="3" id="KW-1185">Reference proteome</keyword>
<evidence type="ECO:0000313" key="3">
    <source>
        <dbReference type="Proteomes" id="UP001301350"/>
    </source>
</evidence>
<keyword evidence="1" id="KW-1133">Transmembrane helix</keyword>
<dbReference type="AlphaFoldDB" id="A0AAV9IZV0"/>
<protein>
    <recommendedName>
        <fullName evidence="4">Mitochondrial import receptor subunit TOM22</fullName>
    </recommendedName>
</protein>
<evidence type="ECO:0000313" key="2">
    <source>
        <dbReference type="EMBL" id="KAK4537604.1"/>
    </source>
</evidence>